<keyword evidence="13" id="KW-1185">Reference proteome</keyword>
<comment type="catalytic activity">
    <reaction evidence="8">
        <text>[protein-PII]-uridylyl-L-tyrosine + H2O = [protein-PII]-L-tyrosine + UMP + H(+)</text>
        <dbReference type="Rhea" id="RHEA:48600"/>
        <dbReference type="Rhea" id="RHEA-COMP:12147"/>
        <dbReference type="Rhea" id="RHEA-COMP:12148"/>
        <dbReference type="ChEBI" id="CHEBI:15377"/>
        <dbReference type="ChEBI" id="CHEBI:15378"/>
        <dbReference type="ChEBI" id="CHEBI:46858"/>
        <dbReference type="ChEBI" id="CHEBI:57865"/>
        <dbReference type="ChEBI" id="CHEBI:90602"/>
    </reaction>
</comment>
<dbReference type="Gene3D" id="1.10.3090.10">
    <property type="entry name" value="cca-adding enzyme, domain 2"/>
    <property type="match status" value="1"/>
</dbReference>
<evidence type="ECO:0000256" key="9">
    <source>
        <dbReference type="SAM" id="MobiDB-lite"/>
    </source>
</evidence>
<comment type="catalytic activity">
    <reaction evidence="7">
        <text>guanosine 3',5'-bis(diphosphate) + H2O = GDP + diphosphate + H(+)</text>
        <dbReference type="Rhea" id="RHEA:14253"/>
        <dbReference type="ChEBI" id="CHEBI:15377"/>
        <dbReference type="ChEBI" id="CHEBI:15378"/>
        <dbReference type="ChEBI" id="CHEBI:33019"/>
        <dbReference type="ChEBI" id="CHEBI:58189"/>
        <dbReference type="ChEBI" id="CHEBI:77828"/>
        <dbReference type="EC" id="3.1.7.2"/>
    </reaction>
</comment>
<dbReference type="SUPFAM" id="SSF109604">
    <property type="entry name" value="HD-domain/PDEase-like"/>
    <property type="match status" value="1"/>
</dbReference>
<dbReference type="SUPFAM" id="SSF55021">
    <property type="entry name" value="ACT-like"/>
    <property type="match status" value="1"/>
</dbReference>
<comment type="cofactor">
    <cofactor evidence="8">
        <name>Mg(2+)</name>
        <dbReference type="ChEBI" id="CHEBI:18420"/>
    </cofactor>
</comment>
<name>A0A4U5JSQ3_9GAMM</name>
<dbReference type="GO" id="GO:0006808">
    <property type="term" value="P:regulation of nitrogen utilization"/>
    <property type="evidence" value="ECO:0007669"/>
    <property type="project" value="UniProtKB-UniRule"/>
</dbReference>
<comment type="similarity">
    <text evidence="8">Belongs to the GlnD family.</text>
</comment>
<organism evidence="12 13">
    <name type="scientific">Luteimonas gilva</name>
    <dbReference type="NCBI Taxonomy" id="2572684"/>
    <lineage>
        <taxon>Bacteria</taxon>
        <taxon>Pseudomonadati</taxon>
        <taxon>Pseudomonadota</taxon>
        <taxon>Gammaproteobacteria</taxon>
        <taxon>Lysobacterales</taxon>
        <taxon>Lysobacteraceae</taxon>
        <taxon>Luteimonas</taxon>
    </lineage>
</organism>
<feature type="domain" description="HD" evidence="11">
    <location>
        <begin position="479"/>
        <end position="601"/>
    </location>
</feature>
<evidence type="ECO:0000259" key="11">
    <source>
        <dbReference type="PROSITE" id="PS51831"/>
    </source>
</evidence>
<dbReference type="InterPro" id="IPR002912">
    <property type="entry name" value="ACT_dom"/>
</dbReference>
<comment type="caution">
    <text evidence="12">The sequence shown here is derived from an EMBL/GenBank/DDBJ whole genome shotgun (WGS) entry which is preliminary data.</text>
</comment>
<dbReference type="EMBL" id="SZUA01000001">
    <property type="protein sequence ID" value="TKR32842.1"/>
    <property type="molecule type" value="Genomic_DNA"/>
</dbReference>
<dbReference type="EC" id="2.7.7.59" evidence="8"/>
<evidence type="ECO:0000256" key="2">
    <source>
        <dbReference type="ARBA" id="ARBA00022695"/>
    </source>
</evidence>
<dbReference type="Pfam" id="PF01909">
    <property type="entry name" value="NTP_transf_2"/>
    <property type="match status" value="1"/>
</dbReference>
<sequence length="902" mass="98794">MGAHDRRDRRRLRSADPTAGRRTAAVSEPAAADHVAVPLENAADDAAWSAAARAALAQSDAKLNKRFDQGDDVGRLLALRARAVDHVLKAAWARCIPAGAPLALFAVGGYGRGELFPHSDIDLLVLAESDAQEACHAPLARLFAMLWDAGLRASHAVRSKAQCTEAAADITALTAMSEARPLAADEAAQAALADAIAETRIWPAREYFLAKSEEQRSRHARFGDTSDNLEPNLKDGPGGLRDLHTLGWMALRSFGLRELQPLIGLGHLGVDEAAALERERRMLAKLRYGLHLVAGRAEERLRFDHQKSLAARLGFADDAQNLGVEQMMQGFYRSAAVVRRINDRLLQRFEEQFDGVADPEPLDERFELRRGYLAARDPSWPRGDIAEVFALYAVWAAHPQARGLHSHTARALAEALPSLPAYEAATPILRETFMSLLRGPQPVKTLERMARLGVLGRWLPAFALVSGRMQFDLFHVYTVDQHTLAVLRNLASFASGQPDERFAMAHEVWPRLRKPELLLLAGLFHDIAKGRGGDHSELGAIDAREFCAAHALSEADTELVAWLVEKHLLMSVTAQKQDISDPEVIHRFASAVADRVRLDYLYLLTCADIAGTSPKLWNAWKDRLLADLYTATRLALRRGLEHPVGAAERIAENRGAAAALLAAQGIAAAESDALFARMPAESFLRERPEQLAWQAASLQGAETGATVVRVRELAGHAGAFEVFVHSPDRDGLFASIVITLDRLLGLAIQQARALNGPDGTIFDSFEVVNADPRYAPGAAQIERSLAAALSGPLENIRPSRRTQPRHLRHFRIAPQIAFDVSSDGRRSVLSVVCTDRPGLLADLAHVLRTQRLRIHDARIATFGERAEDVFLISGADDRALDDPQQQVLREALQARIDGENEG</sequence>
<gene>
    <name evidence="8 12" type="primary">glnD</name>
    <name evidence="12" type="ORF">FCE95_00455</name>
</gene>
<dbReference type="Pfam" id="PF08335">
    <property type="entry name" value="GlnD_UR_UTase"/>
    <property type="match status" value="1"/>
</dbReference>
<keyword evidence="2 8" id="KW-0548">Nucleotidyltransferase</keyword>
<protein>
    <recommendedName>
        <fullName evidence="8">Bifunctional uridylyltransferase/uridylyl-removing enzyme</fullName>
        <shortName evidence="8">UTase/UR</shortName>
    </recommendedName>
    <alternativeName>
        <fullName evidence="8">Bifunctional [protein-PII] modification enzyme</fullName>
    </alternativeName>
    <alternativeName>
        <fullName evidence="8">Bifunctional nitrogen sensor protein</fullName>
    </alternativeName>
    <domain>
        <recommendedName>
            <fullName evidence="8">[Protein-PII] uridylyltransferase</fullName>
            <shortName evidence="8">PII uridylyltransferase</shortName>
            <shortName evidence="8">UTase</shortName>
            <ecNumber evidence="8">2.7.7.59</ecNumber>
        </recommendedName>
    </domain>
    <domain>
        <recommendedName>
            <fullName evidence="8">[Protein-PII]-UMP uridylyl-removing enzyme</fullName>
            <shortName evidence="8">UR</shortName>
            <ecNumber evidence="8">3.1.4.-</ecNumber>
        </recommendedName>
    </domain>
</protein>
<comment type="function">
    <text evidence="8">Modifies, by uridylylation and deuridylylation, the PII regulatory proteins (GlnB and homologs), in response to the nitrogen status of the cell that GlnD senses through the glutamine level. Under low glutamine levels, catalyzes the conversion of the PII proteins and UTP to PII-UMP and PPi, while under higher glutamine levels, GlnD hydrolyzes PII-UMP to PII and UMP (deuridylylation). Thus, controls uridylylation state and activity of the PII proteins, and plays an important role in the regulation of nitrogen metabolism.</text>
</comment>
<dbReference type="Proteomes" id="UP000308707">
    <property type="component" value="Unassembled WGS sequence"/>
</dbReference>
<comment type="activity regulation">
    <text evidence="8">Uridylyltransferase (UTase) activity is inhibited by glutamine, while glutamine activates uridylyl-removing (UR) activity.</text>
</comment>
<dbReference type="GO" id="GO:0008893">
    <property type="term" value="F:guanosine-3',5'-bis(diphosphate) 3'-diphosphatase activity"/>
    <property type="evidence" value="ECO:0007669"/>
    <property type="project" value="UniProtKB-EC"/>
</dbReference>
<comment type="catalytic activity">
    <reaction evidence="8">
        <text>[protein-PII]-L-tyrosine + UTP = [protein-PII]-uridylyl-L-tyrosine + diphosphate</text>
        <dbReference type="Rhea" id="RHEA:13673"/>
        <dbReference type="Rhea" id="RHEA-COMP:12147"/>
        <dbReference type="Rhea" id="RHEA-COMP:12148"/>
        <dbReference type="ChEBI" id="CHEBI:33019"/>
        <dbReference type="ChEBI" id="CHEBI:46398"/>
        <dbReference type="ChEBI" id="CHEBI:46858"/>
        <dbReference type="ChEBI" id="CHEBI:90602"/>
        <dbReference type="EC" id="2.7.7.59"/>
    </reaction>
</comment>
<evidence type="ECO:0000313" key="13">
    <source>
        <dbReference type="Proteomes" id="UP000308707"/>
    </source>
</evidence>
<dbReference type="PIRSF" id="PIRSF006288">
    <property type="entry name" value="PII_uridyltransf"/>
    <property type="match status" value="1"/>
</dbReference>
<dbReference type="EC" id="3.1.4.-" evidence="8"/>
<evidence type="ECO:0000256" key="4">
    <source>
        <dbReference type="ARBA" id="ARBA00022801"/>
    </source>
</evidence>
<accession>A0A4U5JSQ3</accession>
<dbReference type="CDD" id="cd05401">
    <property type="entry name" value="NT_GlnE_GlnD_like"/>
    <property type="match status" value="1"/>
</dbReference>
<evidence type="ECO:0000256" key="6">
    <source>
        <dbReference type="ARBA" id="ARBA00023268"/>
    </source>
</evidence>
<feature type="domain" description="ACT" evidence="10">
    <location>
        <begin position="828"/>
        <end position="902"/>
    </location>
</feature>
<dbReference type="InterPro" id="IPR010043">
    <property type="entry name" value="UTase/UR"/>
</dbReference>
<dbReference type="SUPFAM" id="SSF81593">
    <property type="entry name" value="Nucleotidyltransferase substrate binding subunit/domain"/>
    <property type="match status" value="1"/>
</dbReference>
<dbReference type="InterPro" id="IPR013546">
    <property type="entry name" value="PII_UdlTrfase/GS_AdlTrfase"/>
</dbReference>
<evidence type="ECO:0000259" key="10">
    <source>
        <dbReference type="PROSITE" id="PS51671"/>
    </source>
</evidence>
<dbReference type="PROSITE" id="PS51831">
    <property type="entry name" value="HD"/>
    <property type="match status" value="1"/>
</dbReference>
<dbReference type="PROSITE" id="PS51671">
    <property type="entry name" value="ACT"/>
    <property type="match status" value="1"/>
</dbReference>
<dbReference type="PANTHER" id="PTHR47320:SF1">
    <property type="entry name" value="BIFUNCTIONAL URIDYLYLTRANSFERASE_URIDYLYL-REMOVING ENZYME"/>
    <property type="match status" value="1"/>
</dbReference>
<feature type="region of interest" description="Disordered" evidence="9">
    <location>
        <begin position="1"/>
        <end position="30"/>
    </location>
</feature>
<evidence type="ECO:0000256" key="1">
    <source>
        <dbReference type="ARBA" id="ARBA00022679"/>
    </source>
</evidence>
<dbReference type="SMART" id="SM00471">
    <property type="entry name" value="HDc"/>
    <property type="match status" value="1"/>
</dbReference>
<dbReference type="CDD" id="cd04899">
    <property type="entry name" value="ACT_ACR-UUR-like_2"/>
    <property type="match status" value="1"/>
</dbReference>
<dbReference type="InterPro" id="IPR003607">
    <property type="entry name" value="HD/PDEase_dom"/>
</dbReference>
<dbReference type="HAMAP" id="MF_00277">
    <property type="entry name" value="PII_uridylyl_transf"/>
    <property type="match status" value="1"/>
</dbReference>
<dbReference type="PANTHER" id="PTHR47320">
    <property type="entry name" value="BIFUNCTIONAL URIDYLYLTRANSFERASE/URIDYLYL-REMOVING ENZYME"/>
    <property type="match status" value="1"/>
</dbReference>
<evidence type="ECO:0000256" key="5">
    <source>
        <dbReference type="ARBA" id="ARBA00022842"/>
    </source>
</evidence>
<keyword evidence="3" id="KW-0677">Repeat</keyword>
<dbReference type="CDD" id="cd04900">
    <property type="entry name" value="ACT_UUR-like_1"/>
    <property type="match status" value="1"/>
</dbReference>
<dbReference type="Gene3D" id="3.30.70.260">
    <property type="match status" value="1"/>
</dbReference>
<feature type="region of interest" description="Uridylyltransferase" evidence="8">
    <location>
        <begin position="1"/>
        <end position="361"/>
    </location>
</feature>
<reference evidence="12 13" key="1">
    <citation type="submission" date="2019-04" db="EMBL/GenBank/DDBJ databases">
        <title>Reference strain of H23.</title>
        <authorList>
            <person name="Luo X."/>
        </authorList>
    </citation>
    <scope>NUCLEOTIDE SEQUENCE [LARGE SCALE GENOMIC DNA]</scope>
    <source>
        <strain evidence="12 13">H23</strain>
    </source>
</reference>
<dbReference type="RefSeq" id="WP_137265051.1">
    <property type="nucleotide sequence ID" value="NZ_SZUA01000001.1"/>
</dbReference>
<keyword evidence="1 8" id="KW-0808">Transferase</keyword>
<dbReference type="InterPro" id="IPR006674">
    <property type="entry name" value="HD_domain"/>
</dbReference>
<feature type="region of interest" description="Uridylyl-removing" evidence="8">
    <location>
        <begin position="362"/>
        <end position="720"/>
    </location>
</feature>
<dbReference type="CDD" id="cd00077">
    <property type="entry name" value="HDc"/>
    <property type="match status" value="1"/>
</dbReference>
<dbReference type="InterPro" id="IPR002934">
    <property type="entry name" value="Polymerase_NTP_transf_dom"/>
</dbReference>
<dbReference type="NCBIfam" id="TIGR01693">
    <property type="entry name" value="UTase_glnD"/>
    <property type="match status" value="1"/>
</dbReference>
<evidence type="ECO:0000256" key="3">
    <source>
        <dbReference type="ARBA" id="ARBA00022737"/>
    </source>
</evidence>
<dbReference type="InterPro" id="IPR045865">
    <property type="entry name" value="ACT-like_dom_sf"/>
</dbReference>
<evidence type="ECO:0000256" key="7">
    <source>
        <dbReference type="ARBA" id="ARBA00047968"/>
    </source>
</evidence>
<dbReference type="OrthoDB" id="9758038at2"/>
<dbReference type="Gene3D" id="3.30.460.10">
    <property type="entry name" value="Beta Polymerase, domain 2"/>
    <property type="match status" value="1"/>
</dbReference>
<proteinExistence type="inferred from homology"/>
<keyword evidence="6 8" id="KW-0511">Multifunctional enzyme</keyword>
<dbReference type="Pfam" id="PF01966">
    <property type="entry name" value="HD"/>
    <property type="match status" value="1"/>
</dbReference>
<dbReference type="AlphaFoldDB" id="A0A4U5JSQ3"/>
<dbReference type="SUPFAM" id="SSF81301">
    <property type="entry name" value="Nucleotidyltransferase"/>
    <property type="match status" value="1"/>
</dbReference>
<comment type="domain">
    <text evidence="8">Has four distinct domains: an N-terminal nucleotidyltransferase (NT) domain responsible for UTase activity, a central HD domain that encodes UR activity, and two C-terminal ACT domains that seem to have a role in glutamine sensing.</text>
</comment>
<keyword evidence="5 8" id="KW-0460">Magnesium</keyword>
<evidence type="ECO:0000313" key="12">
    <source>
        <dbReference type="EMBL" id="TKR32842.1"/>
    </source>
</evidence>
<dbReference type="InterPro" id="IPR043519">
    <property type="entry name" value="NT_sf"/>
</dbReference>
<keyword evidence="4 8" id="KW-0378">Hydrolase</keyword>
<dbReference type="GO" id="GO:0008081">
    <property type="term" value="F:phosphoric diester hydrolase activity"/>
    <property type="evidence" value="ECO:0007669"/>
    <property type="project" value="UniProtKB-UniRule"/>
</dbReference>
<dbReference type="GO" id="GO:0008773">
    <property type="term" value="F:[protein-PII] uridylyltransferase activity"/>
    <property type="evidence" value="ECO:0007669"/>
    <property type="project" value="UniProtKB-UniRule"/>
</dbReference>
<evidence type="ECO:0000256" key="8">
    <source>
        <dbReference type="HAMAP-Rule" id="MF_00277"/>
    </source>
</evidence>